<evidence type="ECO:0000256" key="2">
    <source>
        <dbReference type="RuleBase" id="RU000461"/>
    </source>
</evidence>
<proteinExistence type="inferred from homology"/>
<organism evidence="3 4">
    <name type="scientific">Eragrostis curvula</name>
    <name type="common">weeping love grass</name>
    <dbReference type="NCBI Taxonomy" id="38414"/>
    <lineage>
        <taxon>Eukaryota</taxon>
        <taxon>Viridiplantae</taxon>
        <taxon>Streptophyta</taxon>
        <taxon>Embryophyta</taxon>
        <taxon>Tracheophyta</taxon>
        <taxon>Spermatophyta</taxon>
        <taxon>Magnoliopsida</taxon>
        <taxon>Liliopsida</taxon>
        <taxon>Poales</taxon>
        <taxon>Poaceae</taxon>
        <taxon>PACMAD clade</taxon>
        <taxon>Chloridoideae</taxon>
        <taxon>Eragrostideae</taxon>
        <taxon>Eragrostidinae</taxon>
        <taxon>Eragrostis</taxon>
    </lineage>
</organism>
<comment type="caution">
    <text evidence="3">The sequence shown here is derived from an EMBL/GenBank/DDBJ whole genome shotgun (WGS) entry which is preliminary data.</text>
</comment>
<sequence length="91" mass="10164">MCDTTVLGFHVARGTPRWSWQAPDEFVPGRFLESDVDFRGAHFQFISFGAGRRVCPGMEFTLPTVDLALANLVRMLDWEMLDGAAPGDLDM</sequence>
<dbReference type="EMBL" id="RWGY01000029">
    <property type="protein sequence ID" value="TVU19455.1"/>
    <property type="molecule type" value="Genomic_DNA"/>
</dbReference>
<dbReference type="PRINTS" id="PR00463">
    <property type="entry name" value="EP450I"/>
</dbReference>
<accession>A0A5J9U743</accession>
<evidence type="ECO:0000313" key="3">
    <source>
        <dbReference type="EMBL" id="TVU19455.1"/>
    </source>
</evidence>
<feature type="binding site" description="axial binding residue" evidence="1">
    <location>
        <position position="55"/>
    </location>
    <ligand>
        <name>heme</name>
        <dbReference type="ChEBI" id="CHEBI:30413"/>
    </ligand>
    <ligandPart>
        <name>Fe</name>
        <dbReference type="ChEBI" id="CHEBI:18248"/>
    </ligandPart>
</feature>
<dbReference type="Gene3D" id="1.10.630.10">
    <property type="entry name" value="Cytochrome P450"/>
    <property type="match status" value="1"/>
</dbReference>
<feature type="non-terminal residue" evidence="3">
    <location>
        <position position="1"/>
    </location>
</feature>
<keyword evidence="1 2" id="KW-0408">Iron</keyword>
<dbReference type="PANTHER" id="PTHR47945">
    <property type="entry name" value="CYTOCHROME P450 84A1-RELATED"/>
    <property type="match status" value="1"/>
</dbReference>
<dbReference type="InterPro" id="IPR002401">
    <property type="entry name" value="Cyt_P450_E_grp-I"/>
</dbReference>
<dbReference type="InterPro" id="IPR001128">
    <property type="entry name" value="Cyt_P450"/>
</dbReference>
<comment type="cofactor">
    <cofactor evidence="1">
        <name>heme</name>
        <dbReference type="ChEBI" id="CHEBI:30413"/>
    </cofactor>
</comment>
<evidence type="ECO:0000256" key="1">
    <source>
        <dbReference type="PIRSR" id="PIRSR602401-1"/>
    </source>
</evidence>
<comment type="similarity">
    <text evidence="2">Belongs to the cytochrome P450 family.</text>
</comment>
<dbReference type="Pfam" id="PF00067">
    <property type="entry name" value="p450"/>
    <property type="match status" value="1"/>
</dbReference>
<dbReference type="SUPFAM" id="SSF48264">
    <property type="entry name" value="Cytochrome P450"/>
    <property type="match status" value="1"/>
</dbReference>
<dbReference type="AlphaFoldDB" id="A0A5J9U743"/>
<keyword evidence="1 2" id="KW-0349">Heme</keyword>
<dbReference type="InterPro" id="IPR053062">
    <property type="entry name" value="CYP450_84A"/>
</dbReference>
<dbReference type="Proteomes" id="UP000324897">
    <property type="component" value="Chromosome 7"/>
</dbReference>
<reference evidence="3 4" key="1">
    <citation type="journal article" date="2019" name="Sci. Rep.">
        <title>A high-quality genome of Eragrostis curvula grass provides insights into Poaceae evolution and supports new strategies to enhance forage quality.</title>
        <authorList>
            <person name="Carballo J."/>
            <person name="Santos B.A.C.M."/>
            <person name="Zappacosta D."/>
            <person name="Garbus I."/>
            <person name="Selva J.P."/>
            <person name="Gallo C.A."/>
            <person name="Diaz A."/>
            <person name="Albertini E."/>
            <person name="Caccamo M."/>
            <person name="Echenique V."/>
        </authorList>
    </citation>
    <scope>NUCLEOTIDE SEQUENCE [LARGE SCALE GENOMIC DNA]</scope>
    <source>
        <strain evidence="4">cv. Victoria</strain>
        <tissue evidence="3">Leaf</tissue>
    </source>
</reference>
<keyword evidence="4" id="KW-1185">Reference proteome</keyword>
<evidence type="ECO:0008006" key="5">
    <source>
        <dbReference type="Google" id="ProtNLM"/>
    </source>
</evidence>
<keyword evidence="2" id="KW-0503">Monooxygenase</keyword>
<dbReference type="PANTHER" id="PTHR47945:SF5">
    <property type="entry name" value="CYTOCHROME P450 84A1-RELATED"/>
    <property type="match status" value="1"/>
</dbReference>
<gene>
    <name evidence="3" type="ORF">EJB05_35605</name>
</gene>
<dbReference type="InterPro" id="IPR017972">
    <property type="entry name" value="Cyt_P450_CS"/>
</dbReference>
<dbReference type="PROSITE" id="PS00086">
    <property type="entry name" value="CYTOCHROME_P450"/>
    <property type="match status" value="1"/>
</dbReference>
<dbReference type="OrthoDB" id="1055148at2759"/>
<protein>
    <recommendedName>
        <fullName evidence="5">Cytochrome P450</fullName>
    </recommendedName>
</protein>
<dbReference type="GO" id="GO:0004497">
    <property type="term" value="F:monooxygenase activity"/>
    <property type="evidence" value="ECO:0007669"/>
    <property type="project" value="UniProtKB-KW"/>
</dbReference>
<name>A0A5J9U743_9POAL</name>
<keyword evidence="1 2" id="KW-0479">Metal-binding</keyword>
<dbReference type="InterPro" id="IPR036396">
    <property type="entry name" value="Cyt_P450_sf"/>
</dbReference>
<dbReference type="Gramene" id="TVU19455">
    <property type="protein sequence ID" value="TVU19455"/>
    <property type="gene ID" value="EJB05_35605"/>
</dbReference>
<evidence type="ECO:0000313" key="4">
    <source>
        <dbReference type="Proteomes" id="UP000324897"/>
    </source>
</evidence>
<keyword evidence="2" id="KW-0560">Oxidoreductase</keyword>
<dbReference type="GO" id="GO:0016705">
    <property type="term" value="F:oxidoreductase activity, acting on paired donors, with incorporation or reduction of molecular oxygen"/>
    <property type="evidence" value="ECO:0007669"/>
    <property type="project" value="InterPro"/>
</dbReference>
<dbReference type="GO" id="GO:0020037">
    <property type="term" value="F:heme binding"/>
    <property type="evidence" value="ECO:0007669"/>
    <property type="project" value="InterPro"/>
</dbReference>
<dbReference type="GO" id="GO:0005506">
    <property type="term" value="F:iron ion binding"/>
    <property type="evidence" value="ECO:0007669"/>
    <property type="project" value="InterPro"/>
</dbReference>